<keyword evidence="3" id="KW-1185">Reference proteome</keyword>
<organism evidence="2 3">
    <name type="scientific">Caerostris extrusa</name>
    <name type="common">Bark spider</name>
    <name type="synonym">Caerostris bankana</name>
    <dbReference type="NCBI Taxonomy" id="172846"/>
    <lineage>
        <taxon>Eukaryota</taxon>
        <taxon>Metazoa</taxon>
        <taxon>Ecdysozoa</taxon>
        <taxon>Arthropoda</taxon>
        <taxon>Chelicerata</taxon>
        <taxon>Arachnida</taxon>
        <taxon>Araneae</taxon>
        <taxon>Araneomorphae</taxon>
        <taxon>Entelegynae</taxon>
        <taxon>Araneoidea</taxon>
        <taxon>Araneidae</taxon>
        <taxon>Caerostris</taxon>
    </lineage>
</organism>
<dbReference type="EMBL" id="BPLR01003679">
    <property type="protein sequence ID" value="GIX87411.1"/>
    <property type="molecule type" value="Genomic_DNA"/>
</dbReference>
<reference evidence="2 3" key="1">
    <citation type="submission" date="2021-06" db="EMBL/GenBank/DDBJ databases">
        <title>Caerostris extrusa draft genome.</title>
        <authorList>
            <person name="Kono N."/>
            <person name="Arakawa K."/>
        </authorList>
    </citation>
    <scope>NUCLEOTIDE SEQUENCE [LARGE SCALE GENOMIC DNA]</scope>
</reference>
<accession>A0AAV4NTY0</accession>
<evidence type="ECO:0000313" key="2">
    <source>
        <dbReference type="EMBL" id="GIX87411.1"/>
    </source>
</evidence>
<proteinExistence type="predicted"/>
<name>A0AAV4NTY0_CAEEX</name>
<protein>
    <submittedName>
        <fullName evidence="2">Uncharacterized protein</fullName>
    </submittedName>
</protein>
<evidence type="ECO:0000313" key="3">
    <source>
        <dbReference type="Proteomes" id="UP001054945"/>
    </source>
</evidence>
<evidence type="ECO:0000256" key="1">
    <source>
        <dbReference type="SAM" id="Phobius"/>
    </source>
</evidence>
<keyword evidence="1" id="KW-0812">Transmembrane</keyword>
<keyword evidence="1" id="KW-0472">Membrane</keyword>
<dbReference type="AlphaFoldDB" id="A0AAV4NTY0"/>
<dbReference type="Proteomes" id="UP001054945">
    <property type="component" value="Unassembled WGS sequence"/>
</dbReference>
<sequence>MDDNGQYALKPGYSTQAEGRKNIHFILFAKNRKTARQEVQKLKGNFSTVKVFKLIWLLGENTFIFLGKQSALNKPSVGIILQLIFAVLLISLSLKHRLKKISFQE</sequence>
<gene>
    <name evidence="2" type="ORF">CEXT_404881</name>
</gene>
<keyword evidence="1" id="KW-1133">Transmembrane helix</keyword>
<comment type="caution">
    <text evidence="2">The sequence shown here is derived from an EMBL/GenBank/DDBJ whole genome shotgun (WGS) entry which is preliminary data.</text>
</comment>
<feature type="transmembrane region" description="Helical" evidence="1">
    <location>
        <begin position="76"/>
        <end position="94"/>
    </location>
</feature>